<reference evidence="3 4" key="1">
    <citation type="submission" date="2021-06" db="EMBL/GenBank/DDBJ databases">
        <authorList>
            <person name="Jeong J.W."/>
        </authorList>
    </citation>
    <scope>NUCLEOTIDE SEQUENCE [LARGE SCALE GENOMIC DNA]</scope>
    <source>
        <strain evidence="3 4">MMS21-TAE1-1</strain>
    </source>
</reference>
<dbReference type="Proteomes" id="UP000824166">
    <property type="component" value="Unassembled WGS sequence"/>
</dbReference>
<sequence length="507" mass="52757">MPGPEAQSSDSDTVMLRLPAVRGIGRGRVVTGLVLALLLPPGVEVMVTVLGFRNFAMIMLLQLAAAVAVAAIGGLWPAVVAAVLGSFLLNYLSAEPVGSLSIADPTTLFTLVVFLAVACGVALAVGLASRRAQEAARSEAEATALSELALRILSSDGSLESFLEKVRGNLGMEAVTLLGSPGPDIVTVPGAPPQWRILASAGPNPPVTHAAADHAAVVDPHYTLLLRGGALSSQHQRLLAAFGAFVVAVRERQQLVKSRRDNLRLAEGNKMRTSILRAVSHDLRTPLAGIKLAVSSLRQEEVQFPPDVQKELLETIENYADRLDHLVDNLLDMSRITADAVNPLLAGTTWTEILPEALRGIPKERIRSELQPNLPPVTADAGMLESVVANIVENAVKYAPGSDVILTARAGAGITVGDQPASELRIVDHGSGVGHNEVLEMFQPFQRLGDSPSPAGGAGGGIGLGLAVAKGFTEAMGGTLLAEPTPGGGLTMVVTLPLWTGHGGGRA</sequence>
<dbReference type="InterPro" id="IPR052023">
    <property type="entry name" value="Histidine_kinase_KdpD"/>
</dbReference>
<evidence type="ECO:0000256" key="1">
    <source>
        <dbReference type="SAM" id="Phobius"/>
    </source>
</evidence>
<keyword evidence="1" id="KW-0812">Transmembrane</keyword>
<protein>
    <submittedName>
        <fullName evidence="3">DUF4118 domain-containing protein</fullName>
    </submittedName>
</protein>
<feature type="transmembrane region" description="Helical" evidence="1">
    <location>
        <begin position="108"/>
        <end position="128"/>
    </location>
</feature>
<name>A0ABS6I570_9MICC</name>
<dbReference type="InterPro" id="IPR003594">
    <property type="entry name" value="HATPase_dom"/>
</dbReference>
<dbReference type="InterPro" id="IPR025201">
    <property type="entry name" value="KdpD_TM"/>
</dbReference>
<keyword evidence="1" id="KW-1133">Transmembrane helix</keyword>
<evidence type="ECO:0000313" key="4">
    <source>
        <dbReference type="Proteomes" id="UP000824166"/>
    </source>
</evidence>
<keyword evidence="1" id="KW-0472">Membrane</keyword>
<dbReference type="Pfam" id="PF02518">
    <property type="entry name" value="HATPase_c"/>
    <property type="match status" value="1"/>
</dbReference>
<gene>
    <name evidence="3" type="ORF">KSW38_11240</name>
</gene>
<keyword evidence="4" id="KW-1185">Reference proteome</keyword>
<dbReference type="PROSITE" id="PS50109">
    <property type="entry name" value="HIS_KIN"/>
    <property type="match status" value="1"/>
</dbReference>
<dbReference type="Pfam" id="PF13493">
    <property type="entry name" value="DUF4118"/>
    <property type="match status" value="1"/>
</dbReference>
<comment type="caution">
    <text evidence="3">The sequence shown here is derived from an EMBL/GenBank/DDBJ whole genome shotgun (WGS) entry which is preliminary data.</text>
</comment>
<dbReference type="EMBL" id="JAHOPC010000006">
    <property type="protein sequence ID" value="MBU8866865.1"/>
    <property type="molecule type" value="Genomic_DNA"/>
</dbReference>
<dbReference type="SMART" id="SM00387">
    <property type="entry name" value="HATPase_c"/>
    <property type="match status" value="1"/>
</dbReference>
<dbReference type="SMART" id="SM00388">
    <property type="entry name" value="HisKA"/>
    <property type="match status" value="1"/>
</dbReference>
<evidence type="ECO:0000259" key="2">
    <source>
        <dbReference type="PROSITE" id="PS50109"/>
    </source>
</evidence>
<feature type="domain" description="Histidine kinase" evidence="2">
    <location>
        <begin position="278"/>
        <end position="500"/>
    </location>
</feature>
<dbReference type="PANTHER" id="PTHR45569">
    <property type="entry name" value="SENSOR PROTEIN KDPD"/>
    <property type="match status" value="1"/>
</dbReference>
<evidence type="ECO:0000313" key="3">
    <source>
        <dbReference type="EMBL" id="MBU8866865.1"/>
    </source>
</evidence>
<dbReference type="PANTHER" id="PTHR45569:SF1">
    <property type="entry name" value="SENSOR PROTEIN KDPD"/>
    <property type="match status" value="1"/>
</dbReference>
<dbReference type="CDD" id="cd00082">
    <property type="entry name" value="HisKA"/>
    <property type="match status" value="1"/>
</dbReference>
<accession>A0ABS6I570</accession>
<organism evidence="3 4">
    <name type="scientific">Paenarthrobacter aromaticivorans</name>
    <dbReference type="NCBI Taxonomy" id="2849150"/>
    <lineage>
        <taxon>Bacteria</taxon>
        <taxon>Bacillati</taxon>
        <taxon>Actinomycetota</taxon>
        <taxon>Actinomycetes</taxon>
        <taxon>Micrococcales</taxon>
        <taxon>Micrococcaceae</taxon>
        <taxon>Paenarthrobacter</taxon>
    </lineage>
</organism>
<proteinExistence type="predicted"/>
<dbReference type="RefSeq" id="WP_216925030.1">
    <property type="nucleotide sequence ID" value="NZ_JAHOPC010000006.1"/>
</dbReference>
<feature type="transmembrane region" description="Helical" evidence="1">
    <location>
        <begin position="29"/>
        <end position="52"/>
    </location>
</feature>
<dbReference type="InterPro" id="IPR003661">
    <property type="entry name" value="HisK_dim/P_dom"/>
</dbReference>
<dbReference type="InterPro" id="IPR005467">
    <property type="entry name" value="His_kinase_dom"/>
</dbReference>
<dbReference type="Pfam" id="PF00512">
    <property type="entry name" value="HisKA"/>
    <property type="match status" value="1"/>
</dbReference>
<feature type="transmembrane region" description="Helical" evidence="1">
    <location>
        <begin position="64"/>
        <end position="88"/>
    </location>
</feature>